<evidence type="ECO:0000256" key="1">
    <source>
        <dbReference type="HAMAP-Rule" id="MF_00775"/>
    </source>
</evidence>
<reference evidence="2 3" key="1">
    <citation type="submission" date="2017-08" db="EMBL/GenBank/DDBJ databases">
        <title>Whole Genome Sequence of Sphingobium hydrophobicum C1: Insights into Adaption to the Electronic-waste Contaminated Sediment.</title>
        <authorList>
            <person name="Song D."/>
            <person name="Chen X."/>
            <person name="Xu M."/>
        </authorList>
    </citation>
    <scope>NUCLEOTIDE SEQUENCE [LARGE SCALE GENOMIC DNA]</scope>
    <source>
        <strain evidence="2 3">C1</strain>
    </source>
</reference>
<dbReference type="Proteomes" id="UP000217141">
    <property type="component" value="Chromosome II"/>
</dbReference>
<protein>
    <recommendedName>
        <fullName evidence="1">UPF0311 protein CJD35_14930</fullName>
    </recommendedName>
</protein>
<comment type="similarity">
    <text evidence="1">Belongs to the UPF0311 family.</text>
</comment>
<dbReference type="PANTHER" id="PTHR37315:SF1">
    <property type="entry name" value="UPF0311 PROTEIN BLR7842"/>
    <property type="match status" value="1"/>
</dbReference>
<dbReference type="KEGG" id="shyd:CJD35_14930"/>
<dbReference type="EMBL" id="CP022746">
    <property type="protein sequence ID" value="ASY45841.1"/>
    <property type="molecule type" value="Genomic_DNA"/>
</dbReference>
<sequence>MEPMTMSPDNIPVDAIRPGLEFLYAASAQLADPIQIGPTPDGMRRIIPILSGTVEGPGIRGHILGGGSDWQLLRPDGVTVADATYAIETDDGAVIQIRNRGLRHGPADVMARLAGGEPVDPSGYYFRTVPEFIAPVGPYEWLNSSIFICSGARYSDSIRLWVWRVT</sequence>
<dbReference type="Gene3D" id="2.40.160.20">
    <property type="match status" value="1"/>
</dbReference>
<accession>A0A249MWV3</accession>
<dbReference type="PANTHER" id="PTHR37315">
    <property type="entry name" value="UPF0311 PROTEIN BLR7842"/>
    <property type="match status" value="1"/>
</dbReference>
<gene>
    <name evidence="2" type="ORF">CJD35_14930</name>
</gene>
<dbReference type="InterPro" id="IPR020915">
    <property type="entry name" value="UPF0311"/>
</dbReference>
<evidence type="ECO:0000313" key="2">
    <source>
        <dbReference type="EMBL" id="ASY45841.1"/>
    </source>
</evidence>
<evidence type="ECO:0000313" key="3">
    <source>
        <dbReference type="Proteomes" id="UP000217141"/>
    </source>
</evidence>
<dbReference type="Pfam" id="PF11578">
    <property type="entry name" value="DUF3237"/>
    <property type="match status" value="1"/>
</dbReference>
<name>A0A249MWV3_SPHXE</name>
<dbReference type="HAMAP" id="MF_00775">
    <property type="entry name" value="UPF0311"/>
    <property type="match status" value="1"/>
</dbReference>
<dbReference type="AlphaFoldDB" id="A0A249MWV3"/>
<proteinExistence type="inferred from homology"/>
<organism evidence="2 3">
    <name type="scientific">Sphingobium xenophagum</name>
    <dbReference type="NCBI Taxonomy" id="121428"/>
    <lineage>
        <taxon>Bacteria</taxon>
        <taxon>Pseudomonadati</taxon>
        <taxon>Pseudomonadota</taxon>
        <taxon>Alphaproteobacteria</taxon>
        <taxon>Sphingomonadales</taxon>
        <taxon>Sphingomonadaceae</taxon>
        <taxon>Sphingobium</taxon>
    </lineage>
</organism>